<gene>
    <name evidence="2" type="ORF">UFOPK1392_00384</name>
</gene>
<organism evidence="2">
    <name type="scientific">freshwater metagenome</name>
    <dbReference type="NCBI Taxonomy" id="449393"/>
    <lineage>
        <taxon>unclassified sequences</taxon>
        <taxon>metagenomes</taxon>
        <taxon>ecological metagenomes</taxon>
    </lineage>
</organism>
<reference evidence="2" key="1">
    <citation type="submission" date="2020-05" db="EMBL/GenBank/DDBJ databases">
        <authorList>
            <person name="Chiriac C."/>
            <person name="Salcher M."/>
            <person name="Ghai R."/>
            <person name="Kavagutti S V."/>
        </authorList>
    </citation>
    <scope>NUCLEOTIDE SEQUENCE</scope>
</reference>
<sequence>MPPARRPLSKPTPTEPLPVGLTDTALSELGVSVGDAVRFRRRDTERWKEATVAKRETDGSISVRDSRGGLRALPIDSIEVRTVGPRGGIVWEPLSERASRTEQMRLI</sequence>
<evidence type="ECO:0000256" key="1">
    <source>
        <dbReference type="SAM" id="MobiDB-lite"/>
    </source>
</evidence>
<dbReference type="EMBL" id="CAEMXZ010000010">
    <property type="protein sequence ID" value="CAB4322648.1"/>
    <property type="molecule type" value="Genomic_DNA"/>
</dbReference>
<name>A0A6J5YGE1_9ZZZZ</name>
<feature type="region of interest" description="Disordered" evidence="1">
    <location>
        <begin position="1"/>
        <end position="23"/>
    </location>
</feature>
<protein>
    <submittedName>
        <fullName evidence="2">Unannotated protein</fullName>
    </submittedName>
</protein>
<accession>A0A6J5YGE1</accession>
<dbReference type="AlphaFoldDB" id="A0A6J5YGE1"/>
<proteinExistence type="predicted"/>
<evidence type="ECO:0000313" key="2">
    <source>
        <dbReference type="EMBL" id="CAB4322648.1"/>
    </source>
</evidence>